<name>A0A5D8ZEM0_9GAMM</name>
<evidence type="ECO:0000313" key="3">
    <source>
        <dbReference type="Proteomes" id="UP000323164"/>
    </source>
</evidence>
<comment type="subcellular location">
    <subcellularLocation>
        <location evidence="1">Cell membrane</location>
        <topology evidence="1">Peripheral membrane protein</topology>
        <orientation evidence="1">Cytoplasmic side</orientation>
    </subcellularLocation>
</comment>
<dbReference type="OrthoDB" id="9801753at2"/>
<keyword evidence="1" id="KW-0472">Membrane</keyword>
<evidence type="ECO:0000256" key="1">
    <source>
        <dbReference type="HAMAP-Rule" id="MF_00386"/>
    </source>
</evidence>
<organism evidence="2 3">
    <name type="scientific">Cognatilysobacter lacus</name>
    <dbReference type="NCBI Taxonomy" id="1643323"/>
    <lineage>
        <taxon>Bacteria</taxon>
        <taxon>Pseudomonadati</taxon>
        <taxon>Pseudomonadota</taxon>
        <taxon>Gammaproteobacteria</taxon>
        <taxon>Lysobacterales</taxon>
        <taxon>Lysobacteraceae</taxon>
        <taxon>Cognatilysobacter</taxon>
    </lineage>
</organism>
<comment type="similarity">
    <text evidence="1">Belongs to the UPF0161 family.</text>
</comment>
<dbReference type="InterPro" id="IPR002696">
    <property type="entry name" value="Membr_insert_effic_factor_YidD"/>
</dbReference>
<dbReference type="RefSeq" id="WP_149351847.1">
    <property type="nucleotide sequence ID" value="NZ_VTRV01000017.1"/>
</dbReference>
<comment type="caution">
    <text evidence="2">The sequence shown here is derived from an EMBL/GenBank/DDBJ whole genome shotgun (WGS) entry which is preliminary data.</text>
</comment>
<accession>A0A5D8ZEM0</accession>
<dbReference type="SMART" id="SM01234">
    <property type="entry name" value="Haemolytic"/>
    <property type="match status" value="1"/>
</dbReference>
<dbReference type="EMBL" id="VTRV01000017">
    <property type="protein sequence ID" value="TZF91114.1"/>
    <property type="molecule type" value="Genomic_DNA"/>
</dbReference>
<dbReference type="Pfam" id="PF01809">
    <property type="entry name" value="YidD"/>
    <property type="match status" value="1"/>
</dbReference>
<proteinExistence type="inferred from homology"/>
<dbReference type="AlphaFoldDB" id="A0A5D8ZEM0"/>
<dbReference type="PANTHER" id="PTHR33383:SF1">
    <property type="entry name" value="MEMBRANE PROTEIN INSERTION EFFICIENCY FACTOR-RELATED"/>
    <property type="match status" value="1"/>
</dbReference>
<dbReference type="PANTHER" id="PTHR33383">
    <property type="entry name" value="MEMBRANE PROTEIN INSERTION EFFICIENCY FACTOR-RELATED"/>
    <property type="match status" value="1"/>
</dbReference>
<sequence length="72" mass="8144">MIDRVLIAALRGYKRWISPLLGPRCRFHPTCSVYAIDAIARFGAARGSWLALRRVLRCHPFHPGGHDPVPPR</sequence>
<gene>
    <name evidence="2" type="primary">yidD</name>
    <name evidence="2" type="ORF">FW784_02825</name>
</gene>
<protein>
    <recommendedName>
        <fullName evidence="1">Putative membrane protein insertion efficiency factor</fullName>
    </recommendedName>
</protein>
<dbReference type="GO" id="GO:0005886">
    <property type="term" value="C:plasma membrane"/>
    <property type="evidence" value="ECO:0007669"/>
    <property type="project" value="UniProtKB-SubCell"/>
</dbReference>
<dbReference type="HAMAP" id="MF_00386">
    <property type="entry name" value="UPF0161_YidD"/>
    <property type="match status" value="1"/>
</dbReference>
<keyword evidence="3" id="KW-1185">Reference proteome</keyword>
<keyword evidence="1" id="KW-1003">Cell membrane</keyword>
<evidence type="ECO:0000313" key="2">
    <source>
        <dbReference type="EMBL" id="TZF91114.1"/>
    </source>
</evidence>
<dbReference type="Proteomes" id="UP000323164">
    <property type="component" value="Unassembled WGS sequence"/>
</dbReference>
<comment type="function">
    <text evidence="1">Could be involved in insertion of integral membrane proteins into the membrane.</text>
</comment>
<reference evidence="2 3" key="1">
    <citation type="submission" date="2019-08" db="EMBL/GenBank/DDBJ databases">
        <title>Draft genome sequence of Lysobacter sp. UKS-15.</title>
        <authorList>
            <person name="Im W.-T."/>
        </authorList>
    </citation>
    <scope>NUCLEOTIDE SEQUENCE [LARGE SCALE GENOMIC DNA]</scope>
    <source>
        <strain evidence="2 3">UKS-15</strain>
    </source>
</reference>
<dbReference type="NCBIfam" id="TIGR00278">
    <property type="entry name" value="membrane protein insertion efficiency factor YidD"/>
    <property type="match status" value="1"/>
</dbReference>